<dbReference type="Proteomes" id="UP000501705">
    <property type="component" value="Chromosome"/>
</dbReference>
<gene>
    <name evidence="1" type="ORF">F5X71_03485</name>
</gene>
<sequence>MRKLIIGLLILAGLAVVTDFSVAAYSEYRVSRALRQGADLAAEPSVAISGVSFLAQSVNGRYDDVVIRASGKRPDIRGEFEMEATLTGMRIPLRDLVDGSLRNVPVERVDSSMRIGPTELGQLFGIPDLQVKGPPADKSDGTGGTGGTGMTATDGVLCLTGTLPEFPGVRFGGENVAVRAELVLDGTQVRVTATGSCKDTNTSTIPVAMLPEADRPAVLARFTRTIDIKELPFGVQPAKVRADGGWIVVQGTGVNVTIDLDRLQRP</sequence>
<dbReference type="InterPro" id="IPR021373">
    <property type="entry name" value="DUF2993"/>
</dbReference>
<organism evidence="1 2">
    <name type="scientific">Nocardia brasiliensis</name>
    <dbReference type="NCBI Taxonomy" id="37326"/>
    <lineage>
        <taxon>Bacteria</taxon>
        <taxon>Bacillati</taxon>
        <taxon>Actinomycetota</taxon>
        <taxon>Actinomycetes</taxon>
        <taxon>Mycobacteriales</taxon>
        <taxon>Nocardiaceae</taxon>
        <taxon>Nocardia</taxon>
    </lineage>
</organism>
<protein>
    <submittedName>
        <fullName evidence="1">DUF2993 domain-containing protein</fullName>
    </submittedName>
</protein>
<evidence type="ECO:0000313" key="1">
    <source>
        <dbReference type="EMBL" id="QIS01503.1"/>
    </source>
</evidence>
<reference evidence="1 2" key="1">
    <citation type="journal article" date="2019" name="ACS Chem. Biol.">
        <title>Identification and Mobilization of a Cryptic Antibiotic Biosynthesis Gene Locus from a Human-Pathogenic Nocardia Isolate.</title>
        <authorList>
            <person name="Herisse M."/>
            <person name="Ishida K."/>
            <person name="Porter J.L."/>
            <person name="Howden B."/>
            <person name="Hertweck C."/>
            <person name="Stinear T.P."/>
            <person name="Pidot S.J."/>
        </authorList>
    </citation>
    <scope>NUCLEOTIDE SEQUENCE [LARGE SCALE GENOMIC DNA]</scope>
    <source>
        <strain evidence="1 2">AUSMDU00024985</strain>
    </source>
</reference>
<dbReference type="Pfam" id="PF11209">
    <property type="entry name" value="LmeA"/>
    <property type="match status" value="1"/>
</dbReference>
<dbReference type="RefSeq" id="WP_167460644.1">
    <property type="nucleotide sequence ID" value="NZ_CP046171.1"/>
</dbReference>
<evidence type="ECO:0000313" key="2">
    <source>
        <dbReference type="Proteomes" id="UP000501705"/>
    </source>
</evidence>
<dbReference type="AlphaFoldDB" id="A0A6G9XKU0"/>
<dbReference type="EMBL" id="CP046171">
    <property type="protein sequence ID" value="QIS01503.1"/>
    <property type="molecule type" value="Genomic_DNA"/>
</dbReference>
<accession>A0A6G9XKU0</accession>
<proteinExistence type="predicted"/>
<name>A0A6G9XKU0_NOCBR</name>